<evidence type="ECO:0000256" key="3">
    <source>
        <dbReference type="ARBA" id="ARBA00022448"/>
    </source>
</evidence>
<dbReference type="Gene3D" id="1.20.1730.10">
    <property type="entry name" value="Sodium/glucose cotransporter"/>
    <property type="match status" value="1"/>
</dbReference>
<comment type="subcellular location">
    <subcellularLocation>
        <location evidence="1">Cell membrane</location>
        <topology evidence="1">Multi-pass membrane protein</topology>
    </subcellularLocation>
</comment>
<evidence type="ECO:0000256" key="8">
    <source>
        <dbReference type="ARBA" id="ARBA00023053"/>
    </source>
</evidence>
<feature type="transmembrane region" description="Helical" evidence="15">
    <location>
        <begin position="345"/>
        <end position="363"/>
    </location>
</feature>
<keyword evidence="6" id="KW-0769">Symport</keyword>
<dbReference type="PROSITE" id="PS50283">
    <property type="entry name" value="NA_SOLUT_SYMP_3"/>
    <property type="match status" value="1"/>
</dbReference>
<feature type="transmembrane region" description="Helical" evidence="15">
    <location>
        <begin position="166"/>
        <end position="187"/>
    </location>
</feature>
<comment type="caution">
    <text evidence="16">The sequence shown here is derived from an EMBL/GenBank/DDBJ whole genome shotgun (WGS) entry which is preliminary data.</text>
</comment>
<evidence type="ECO:0000256" key="7">
    <source>
        <dbReference type="ARBA" id="ARBA00022989"/>
    </source>
</evidence>
<evidence type="ECO:0000256" key="5">
    <source>
        <dbReference type="ARBA" id="ARBA00022692"/>
    </source>
</evidence>
<proteinExistence type="inferred from homology"/>
<sequence>MAPLDWIILIVFTLLLFGIVVFFKRYTRSVADFLSANRAAGRYLVTMAEGASGLGAINLIAYFEMYYLAGFVPAFWQLMLLPAALIISTSGWVIYRYRQTRAMTLGQFFELRYGRKFRIFAGGLAFFSGIINYGIFPAVTARFFVYFCGLPQSFTIGSLEMQTYPVVMILLLSTALFFTLTGGQIVIMVTDFVQAQFVNVVLVAVLIFLVLHFNMDTVKEALQSVGGSGQSRINPFDAGEVKHFNAFYFLVNLFGAFYWTMAWQGGQAYNSSARSPHEARMGKVLAQWRTAVTTLLPIFLPIAALVVMHSADFSAQAQAASEALGAVGDAQLQKQLTTPLVIRELLPVGMLGLFATVMLASAISTDNTYMHSWGSILIQDVIVPWRGRPLNPKQHMLWLRVSILGVAIFAFVFSLFFRQTQYILLFMSLTGAIFLGGAGAAIIGGLYSRRGTTPAAFVAMITGSVIGCGGILIKQFDPAFPFDGQQMLFAAMITSLSLYIIVSLAQRRQFNLDRMLHRGEYAEMTDHPENYGQPKPRLGWHALKPGRDFNRRDRIIFYLTIGWSLSLFSAFVIITALNLHERWSDDWWFSYWKIFLGIGLVKAVIVTVWFLVGGAINLRELMDVLRHAKRNPLDDGTVSAGINRDENAPGETLNPSRQND</sequence>
<feature type="transmembrane region" description="Helical" evidence="15">
    <location>
        <begin position="246"/>
        <end position="266"/>
    </location>
</feature>
<feature type="transmembrane region" description="Helical" evidence="15">
    <location>
        <begin position="43"/>
        <end position="63"/>
    </location>
</feature>
<feature type="transmembrane region" description="Helical" evidence="15">
    <location>
        <begin position="286"/>
        <end position="308"/>
    </location>
</feature>
<name>A0A842HBG2_9BACT</name>
<evidence type="ECO:0000256" key="2">
    <source>
        <dbReference type="ARBA" id="ARBA00006434"/>
    </source>
</evidence>
<evidence type="ECO:0000256" key="12">
    <source>
        <dbReference type="ARBA" id="ARBA00033708"/>
    </source>
</evidence>
<dbReference type="GO" id="GO:0005886">
    <property type="term" value="C:plasma membrane"/>
    <property type="evidence" value="ECO:0007669"/>
    <property type="project" value="UniProtKB-SubCell"/>
</dbReference>
<evidence type="ECO:0000256" key="14">
    <source>
        <dbReference type="SAM" id="MobiDB-lite"/>
    </source>
</evidence>
<evidence type="ECO:0000256" key="13">
    <source>
        <dbReference type="RuleBase" id="RU362091"/>
    </source>
</evidence>
<keyword evidence="7 15" id="KW-1133">Transmembrane helix</keyword>
<feature type="transmembrane region" description="Helical" evidence="15">
    <location>
        <begin position="423"/>
        <end position="447"/>
    </location>
</feature>
<feature type="transmembrane region" description="Helical" evidence="15">
    <location>
        <begin position="555"/>
        <end position="579"/>
    </location>
</feature>
<comment type="catalytic activity">
    <reaction evidence="12">
        <text>L-proline(in) + Na(+)(in) = L-proline(out) + Na(+)(out)</text>
        <dbReference type="Rhea" id="RHEA:28967"/>
        <dbReference type="ChEBI" id="CHEBI:29101"/>
        <dbReference type="ChEBI" id="CHEBI:60039"/>
    </reaction>
</comment>
<dbReference type="RefSeq" id="WP_185674491.1">
    <property type="nucleotide sequence ID" value="NZ_JACHVB010000013.1"/>
</dbReference>
<dbReference type="GO" id="GO:0006814">
    <property type="term" value="P:sodium ion transport"/>
    <property type="evidence" value="ECO:0007669"/>
    <property type="project" value="UniProtKB-KW"/>
</dbReference>
<dbReference type="EMBL" id="JACHVB010000013">
    <property type="protein sequence ID" value="MBC2593489.1"/>
    <property type="molecule type" value="Genomic_DNA"/>
</dbReference>
<protein>
    <submittedName>
        <fullName evidence="16">Sodium:solute symporter</fullName>
    </submittedName>
</protein>
<dbReference type="InterPro" id="IPR001734">
    <property type="entry name" value="Na/solute_symporter"/>
</dbReference>
<dbReference type="Pfam" id="PF00474">
    <property type="entry name" value="SSF"/>
    <property type="match status" value="1"/>
</dbReference>
<keyword evidence="8" id="KW-0915">Sodium</keyword>
<dbReference type="PANTHER" id="PTHR48086">
    <property type="entry name" value="SODIUM/PROLINE SYMPORTER-RELATED"/>
    <property type="match status" value="1"/>
</dbReference>
<evidence type="ECO:0000256" key="4">
    <source>
        <dbReference type="ARBA" id="ARBA00022475"/>
    </source>
</evidence>
<feature type="transmembrane region" description="Helical" evidence="15">
    <location>
        <begin position="454"/>
        <end position="473"/>
    </location>
</feature>
<evidence type="ECO:0000256" key="15">
    <source>
        <dbReference type="SAM" id="Phobius"/>
    </source>
</evidence>
<organism evidence="16 17">
    <name type="scientific">Ruficoccus amylovorans</name>
    <dbReference type="NCBI Taxonomy" id="1804625"/>
    <lineage>
        <taxon>Bacteria</taxon>
        <taxon>Pseudomonadati</taxon>
        <taxon>Verrucomicrobiota</taxon>
        <taxon>Opitutia</taxon>
        <taxon>Puniceicoccales</taxon>
        <taxon>Cerasicoccaceae</taxon>
        <taxon>Ruficoccus</taxon>
    </lineage>
</organism>
<dbReference type="InterPro" id="IPR050277">
    <property type="entry name" value="Sodium:Solute_Symporter"/>
</dbReference>
<feature type="transmembrane region" description="Helical" evidence="15">
    <location>
        <begin position="485"/>
        <end position="505"/>
    </location>
</feature>
<keyword evidence="17" id="KW-1185">Reference proteome</keyword>
<feature type="transmembrane region" description="Helical" evidence="15">
    <location>
        <begin position="591"/>
        <end position="612"/>
    </location>
</feature>
<gene>
    <name evidence="16" type="ORF">H5P28_04365</name>
</gene>
<reference evidence="16 17" key="1">
    <citation type="submission" date="2020-07" db="EMBL/GenBank/DDBJ databases">
        <authorList>
            <person name="Feng X."/>
        </authorList>
    </citation>
    <scope>NUCLEOTIDE SEQUENCE [LARGE SCALE GENOMIC DNA]</scope>
    <source>
        <strain evidence="16 17">JCM31066</strain>
    </source>
</reference>
<dbReference type="InterPro" id="IPR038377">
    <property type="entry name" value="Na/Glc_symporter_sf"/>
</dbReference>
<comment type="similarity">
    <text evidence="2 13">Belongs to the sodium:solute symporter (SSF) (TC 2.A.21) family.</text>
</comment>
<feature type="transmembrane region" description="Helical" evidence="15">
    <location>
        <begin position="193"/>
        <end position="213"/>
    </location>
</feature>
<feature type="transmembrane region" description="Helical" evidence="15">
    <location>
        <begin position="116"/>
        <end position="135"/>
    </location>
</feature>
<keyword evidence="11" id="KW-0739">Sodium transport</keyword>
<evidence type="ECO:0000256" key="9">
    <source>
        <dbReference type="ARBA" id="ARBA00023065"/>
    </source>
</evidence>
<feature type="region of interest" description="Disordered" evidence="14">
    <location>
        <begin position="636"/>
        <end position="660"/>
    </location>
</feature>
<feature type="transmembrane region" description="Helical" evidence="15">
    <location>
        <begin position="397"/>
        <end position="417"/>
    </location>
</feature>
<keyword evidence="3" id="KW-0813">Transport</keyword>
<dbReference type="AlphaFoldDB" id="A0A842HBG2"/>
<evidence type="ECO:0000256" key="1">
    <source>
        <dbReference type="ARBA" id="ARBA00004651"/>
    </source>
</evidence>
<dbReference type="Proteomes" id="UP000546464">
    <property type="component" value="Unassembled WGS sequence"/>
</dbReference>
<feature type="transmembrane region" description="Helical" evidence="15">
    <location>
        <begin position="75"/>
        <end position="95"/>
    </location>
</feature>
<evidence type="ECO:0000256" key="6">
    <source>
        <dbReference type="ARBA" id="ARBA00022847"/>
    </source>
</evidence>
<dbReference type="GO" id="GO:0015293">
    <property type="term" value="F:symporter activity"/>
    <property type="evidence" value="ECO:0007669"/>
    <property type="project" value="UniProtKB-KW"/>
</dbReference>
<keyword evidence="10 15" id="KW-0472">Membrane</keyword>
<feature type="transmembrane region" description="Helical" evidence="15">
    <location>
        <begin position="6"/>
        <end position="23"/>
    </location>
</feature>
<evidence type="ECO:0000256" key="10">
    <source>
        <dbReference type="ARBA" id="ARBA00023136"/>
    </source>
</evidence>
<keyword evidence="9" id="KW-0406">Ion transport</keyword>
<dbReference type="PANTHER" id="PTHR48086:SF3">
    <property type="entry name" value="SODIUM_PROLINE SYMPORTER"/>
    <property type="match status" value="1"/>
</dbReference>
<evidence type="ECO:0000313" key="16">
    <source>
        <dbReference type="EMBL" id="MBC2593489.1"/>
    </source>
</evidence>
<keyword evidence="5 15" id="KW-0812">Transmembrane</keyword>
<evidence type="ECO:0000256" key="11">
    <source>
        <dbReference type="ARBA" id="ARBA00023201"/>
    </source>
</evidence>
<keyword evidence="4" id="KW-1003">Cell membrane</keyword>
<accession>A0A842HBG2</accession>
<evidence type="ECO:0000313" key="17">
    <source>
        <dbReference type="Proteomes" id="UP000546464"/>
    </source>
</evidence>